<evidence type="ECO:0008006" key="4">
    <source>
        <dbReference type="Google" id="ProtNLM"/>
    </source>
</evidence>
<keyword evidence="2" id="KW-0614">Plasmid</keyword>
<dbReference type="InterPro" id="IPR036249">
    <property type="entry name" value="Thioredoxin-like_sf"/>
</dbReference>
<dbReference type="AlphaFoldDB" id="A0A7L6WN50"/>
<dbReference type="SUPFAM" id="SSF52833">
    <property type="entry name" value="Thioredoxin-like"/>
    <property type="match status" value="1"/>
</dbReference>
<dbReference type="EMBL" id="CP054155">
    <property type="protein sequence ID" value="QMI52125.1"/>
    <property type="molecule type" value="Genomic_DNA"/>
</dbReference>
<accession>A0A7L6WN50</accession>
<sequence>MKNKKPFNLWQAKLGLLVLWFFGLMIFSQLGIVFNHYIHRFGLVIYIALSVLIASLKWEPKIGSDGFTIRRTLITLSITSLVIYPLFLPTKSSETYLGKDKFIWVNQKSSQYFETVAERTVFQSPKKYDYIIFFNPNCQTCQDTLPKLKKAVGVRSNIAYIDTTTKFGTKMANQANAKRVPSVYYGNDKKTVRLAYHSDEGTKLYDNNLYQLISSIKG</sequence>
<geneLocation type="plasmid" evidence="2 3">
    <name>pIKMIN-B502</name>
</geneLocation>
<reference evidence="2 3" key="1">
    <citation type="journal article" date="2020" name="Microbiol. Resour. Announc.">
        <title>Complete Genome Sequence of Streptococcus salivarius DB-B5, a Novel Probiotic Candidate Isolated from the Supragingival Plaque of a Healthy Female Subject.</title>
        <authorList>
            <person name="Fields F.R."/>
            <person name="Li X."/>
            <person name="Navarre W.W."/>
            <person name="Naito M."/>
        </authorList>
    </citation>
    <scope>NUCLEOTIDE SEQUENCE [LARGE SCALE GENOMIC DNA]</scope>
    <source>
        <strain evidence="2 3">DB-B5</strain>
        <plasmid evidence="2 3">pIKMIN-B502</plasmid>
    </source>
</reference>
<keyword evidence="1" id="KW-0812">Transmembrane</keyword>
<dbReference type="Proteomes" id="UP000516705">
    <property type="component" value="Plasmid pIKMIN-B502"/>
</dbReference>
<organism evidence="2 3">
    <name type="scientific">Streptococcus salivarius</name>
    <dbReference type="NCBI Taxonomy" id="1304"/>
    <lineage>
        <taxon>Bacteria</taxon>
        <taxon>Bacillati</taxon>
        <taxon>Bacillota</taxon>
        <taxon>Bacilli</taxon>
        <taxon>Lactobacillales</taxon>
        <taxon>Streptococcaceae</taxon>
        <taxon>Streptococcus</taxon>
    </lineage>
</organism>
<keyword evidence="1" id="KW-0472">Membrane</keyword>
<evidence type="ECO:0000256" key="1">
    <source>
        <dbReference type="SAM" id="Phobius"/>
    </source>
</evidence>
<protein>
    <recommendedName>
        <fullName evidence="4">Thioredoxin domain-containing protein</fullName>
    </recommendedName>
</protein>
<feature type="transmembrane region" description="Helical" evidence="1">
    <location>
        <begin position="68"/>
        <end position="87"/>
    </location>
</feature>
<feature type="transmembrane region" description="Helical" evidence="1">
    <location>
        <begin position="38"/>
        <end position="56"/>
    </location>
</feature>
<gene>
    <name evidence="2" type="ORF">HRE60_10600</name>
</gene>
<evidence type="ECO:0000313" key="3">
    <source>
        <dbReference type="Proteomes" id="UP000516705"/>
    </source>
</evidence>
<dbReference type="RefSeq" id="WP_181671450.1">
    <property type="nucleotide sequence ID" value="NZ_CP054155.1"/>
</dbReference>
<name>A0A7L6WN50_STRSL</name>
<dbReference type="Gene3D" id="3.40.30.10">
    <property type="entry name" value="Glutaredoxin"/>
    <property type="match status" value="1"/>
</dbReference>
<keyword evidence="1" id="KW-1133">Transmembrane helix</keyword>
<feature type="transmembrane region" description="Helical" evidence="1">
    <location>
        <begin position="12"/>
        <end position="32"/>
    </location>
</feature>
<evidence type="ECO:0000313" key="2">
    <source>
        <dbReference type="EMBL" id="QMI52125.1"/>
    </source>
</evidence>
<proteinExistence type="predicted"/>